<gene>
    <name evidence="3" type="ORF">K0O23_12565</name>
</gene>
<reference evidence="3 4" key="1">
    <citation type="journal article" date="2016" name="Int. J. Syst. Evol. Microbiol.">
        <title>Pontibacter aydingkolensis sp. nov., isolated from soil of a salt lake.</title>
        <authorList>
            <person name="Osman G."/>
            <person name="Zhang T."/>
            <person name="Lou K."/>
            <person name="Gao Y."/>
            <person name="Chang W."/>
            <person name="Lin Q."/>
            <person name="Yang H.M."/>
            <person name="Huo X.D."/>
            <person name="Wang N."/>
        </authorList>
    </citation>
    <scope>NUCLEOTIDE SEQUENCE [LARGE SCALE GENOMIC DNA]</scope>
    <source>
        <strain evidence="3 4">KACC 19255</strain>
    </source>
</reference>
<feature type="signal peptide" evidence="2">
    <location>
        <begin position="1"/>
        <end position="19"/>
    </location>
</feature>
<feature type="coiled-coil region" evidence="1">
    <location>
        <begin position="78"/>
        <end position="105"/>
    </location>
</feature>
<evidence type="ECO:0000313" key="3">
    <source>
        <dbReference type="EMBL" id="MBW7467899.1"/>
    </source>
</evidence>
<feature type="chain" id="PRO_5045525827" evidence="2">
    <location>
        <begin position="20"/>
        <end position="200"/>
    </location>
</feature>
<comment type="caution">
    <text evidence="3">The sequence shown here is derived from an EMBL/GenBank/DDBJ whole genome shotgun (WGS) entry which is preliminary data.</text>
</comment>
<proteinExistence type="predicted"/>
<dbReference type="EMBL" id="JAHYXK010000009">
    <property type="protein sequence ID" value="MBW7467899.1"/>
    <property type="molecule type" value="Genomic_DNA"/>
</dbReference>
<organism evidence="3 4">
    <name type="scientific">Pontibacter aydingkolensis</name>
    <dbReference type="NCBI Taxonomy" id="1911536"/>
    <lineage>
        <taxon>Bacteria</taxon>
        <taxon>Pseudomonadati</taxon>
        <taxon>Bacteroidota</taxon>
        <taxon>Cytophagia</taxon>
        <taxon>Cytophagales</taxon>
        <taxon>Hymenobacteraceae</taxon>
        <taxon>Pontibacter</taxon>
    </lineage>
</organism>
<evidence type="ECO:0000313" key="4">
    <source>
        <dbReference type="Proteomes" id="UP000813018"/>
    </source>
</evidence>
<accession>A0ABS7CVM4</accession>
<evidence type="ECO:0000256" key="2">
    <source>
        <dbReference type="SAM" id="SignalP"/>
    </source>
</evidence>
<dbReference type="Proteomes" id="UP000813018">
    <property type="component" value="Unassembled WGS sequence"/>
</dbReference>
<keyword evidence="4" id="KW-1185">Reference proteome</keyword>
<keyword evidence="2" id="KW-0732">Signal</keyword>
<evidence type="ECO:0000256" key="1">
    <source>
        <dbReference type="SAM" id="Coils"/>
    </source>
</evidence>
<keyword evidence="1" id="KW-0175">Coiled coil</keyword>
<protein>
    <submittedName>
        <fullName evidence="3">Uncharacterized protein</fullName>
    </submittedName>
</protein>
<name>A0ABS7CVM4_9BACT</name>
<dbReference type="RefSeq" id="WP_219877770.1">
    <property type="nucleotide sequence ID" value="NZ_JAHYXK010000009.1"/>
</dbReference>
<sequence length="200" mass="23392">MRKLTLWLSMLFFVILTSACSTTKEAERETEDVLSDFRTWIGNTTSNVADRTEEDWQRAKADFRTRTDELDQMQSNFSTEVKEEYQQLKQEFNDADIRYMQSRQQSNLTEWQSTLLGNYANMSTINNTNVREAYITFMDNVRQNKGTWSNEDWEMAKMVLESLNKRKGEISDIPTDTEVKIKALQLEFTTLETADDVDGN</sequence>
<dbReference type="PROSITE" id="PS51257">
    <property type="entry name" value="PROKAR_LIPOPROTEIN"/>
    <property type="match status" value="1"/>
</dbReference>